<dbReference type="Gene3D" id="2.30.30.40">
    <property type="entry name" value="SH3 Domains"/>
    <property type="match status" value="1"/>
</dbReference>
<evidence type="ECO:0000259" key="3">
    <source>
        <dbReference type="PROSITE" id="PS51272"/>
    </source>
</evidence>
<evidence type="ECO:0000256" key="2">
    <source>
        <dbReference type="SAM" id="SignalP"/>
    </source>
</evidence>
<dbReference type="Proteomes" id="UP000050668">
    <property type="component" value="Unassembled WGS sequence"/>
</dbReference>
<keyword evidence="5" id="KW-1185">Reference proteome</keyword>
<dbReference type="SMART" id="SM00047">
    <property type="entry name" value="LYZ2"/>
    <property type="match status" value="1"/>
</dbReference>
<dbReference type="EMBL" id="LGRV01000003">
    <property type="protein sequence ID" value="KOS68050.1"/>
    <property type="molecule type" value="Genomic_DNA"/>
</dbReference>
<evidence type="ECO:0000313" key="5">
    <source>
        <dbReference type="Proteomes" id="UP000050668"/>
    </source>
</evidence>
<gene>
    <name evidence="4" type="ORF">AEA09_05445</name>
</gene>
<feature type="domain" description="SLH" evidence="3">
    <location>
        <begin position="79"/>
        <end position="143"/>
    </location>
</feature>
<feature type="signal peptide" evidence="2">
    <location>
        <begin position="1"/>
        <end position="25"/>
    </location>
</feature>
<accession>A0ABR5JZY2</accession>
<dbReference type="Gene3D" id="1.10.530.10">
    <property type="match status" value="1"/>
</dbReference>
<organism evidence="4 5">
    <name type="scientific">Lysinibacillus contaminans</name>
    <dbReference type="NCBI Taxonomy" id="1293441"/>
    <lineage>
        <taxon>Bacteria</taxon>
        <taxon>Bacillati</taxon>
        <taxon>Bacillota</taxon>
        <taxon>Bacilli</taxon>
        <taxon>Bacillales</taxon>
        <taxon>Bacillaceae</taxon>
        <taxon>Lysinibacillus</taxon>
    </lineage>
</organism>
<sequence>MKKYVLSCILIILVVSSLSIPKGNAQTFDDPTHGPGLNLLSEKNALLPESDGKYYPYRKVTRAEFAFSLAKTFDLPTATGTSFKDVPTTNRYISGIQSAAKAGIVTGYTKTNEFKPNELISRQQMAVMINRTLDYSQVPKKTTKLTFTDTSKIAVDYRDAVATGVALSIIKGLENNTFGPQENATIAQSATFIYRLNNYIATQVVDTQPFSTATIQKDGQYATVQKFDTSSEAIQAMPANGVVLKQGKVISMSAGIAVLNKEVAYDITRTDKMPLATNTELGYVKSDGNKVTVTIGGRTGTLSIDDITLVPAHPALDRSYYEVVNGELVFKIYSHNNKRKEGDNVIGVAPNFMKAGTRYYSTDGISFTNEDGKHVGDAYNYYQFLPMRTKTAYTAKEIDAYIVQELKNREAKGSSSYVDATKKSKLLNAGVTLKKLEEQYQINAILILAVAMNESNYGMSNGAQNNNNFFGIGKTSSAVVGNVYATAEEGLSAFAIIVNKDFIAPSGDIETYGYGAVLGSKAVGMNVKYAADANWGAKATAHYYALDKALGFRDAKQNYKIGFTIDPDYPYLNVRTGPSETFKKLYSYKRFNLPVLVYGEENGWYKIASDTLHDQAVYIIGDYLRLQETTK</sequence>
<dbReference type="InterPro" id="IPR002901">
    <property type="entry name" value="MGlyc_endo_b_GlcNAc-like_dom"/>
</dbReference>
<evidence type="ECO:0000313" key="4">
    <source>
        <dbReference type="EMBL" id="KOS68050.1"/>
    </source>
</evidence>
<dbReference type="RefSeq" id="WP_053582863.1">
    <property type="nucleotide sequence ID" value="NZ_LGRV01000003.1"/>
</dbReference>
<dbReference type="Pfam" id="PF00395">
    <property type="entry name" value="SLH"/>
    <property type="match status" value="2"/>
</dbReference>
<keyword evidence="1 2" id="KW-0732">Signal</keyword>
<comment type="caution">
    <text evidence="4">The sequence shown here is derived from an EMBL/GenBank/DDBJ whole genome shotgun (WGS) entry which is preliminary data.</text>
</comment>
<protein>
    <recommendedName>
        <fullName evidence="3">SLH domain-containing protein</fullName>
    </recommendedName>
</protein>
<evidence type="ECO:0000256" key="1">
    <source>
        <dbReference type="ARBA" id="ARBA00022729"/>
    </source>
</evidence>
<feature type="domain" description="SLH" evidence="3">
    <location>
        <begin position="144"/>
        <end position="207"/>
    </location>
</feature>
<feature type="chain" id="PRO_5045989811" description="SLH domain-containing protein" evidence="2">
    <location>
        <begin position="26"/>
        <end position="631"/>
    </location>
</feature>
<dbReference type="InterPro" id="IPR001119">
    <property type="entry name" value="SLH_dom"/>
</dbReference>
<dbReference type="PROSITE" id="PS51272">
    <property type="entry name" value="SLH"/>
    <property type="match status" value="2"/>
</dbReference>
<proteinExistence type="predicted"/>
<name>A0ABR5JZY2_9BACI</name>
<reference evidence="5" key="1">
    <citation type="submission" date="2015-07" db="EMBL/GenBank/DDBJ databases">
        <title>Fjat-14205 dsm 2895.</title>
        <authorList>
            <person name="Liu B."/>
            <person name="Wang J."/>
            <person name="Zhu Y."/>
            <person name="Liu G."/>
            <person name="Chen Q."/>
            <person name="Chen Z."/>
            <person name="Lan J."/>
            <person name="Che J."/>
            <person name="Ge C."/>
            <person name="Shi H."/>
            <person name="Pan Z."/>
            <person name="Liu X."/>
        </authorList>
    </citation>
    <scope>NUCLEOTIDE SEQUENCE [LARGE SCALE GENOMIC DNA]</scope>
    <source>
        <strain evidence="5">DSM 25560</strain>
    </source>
</reference>
<dbReference type="Pfam" id="PF01832">
    <property type="entry name" value="Glucosaminidase"/>
    <property type="match status" value="1"/>
</dbReference>